<comment type="catalytic activity">
    <reaction evidence="1">
        <text>ATP + protein L-histidine = ADP + protein N-phospho-L-histidine.</text>
        <dbReference type="EC" id="2.7.13.3"/>
    </reaction>
</comment>
<reference evidence="10 11" key="1">
    <citation type="submission" date="2017-08" db="EMBL/GenBank/DDBJ databases">
        <title>Genomes of Fischerella (Mastigocladus) sp. strains.</title>
        <authorList>
            <person name="Miller S.R."/>
        </authorList>
    </citation>
    <scope>NUCLEOTIDE SEQUENCE [LARGE SCALE GENOMIC DNA]</scope>
    <source>
        <strain evidence="10 11">CCMEE 5323</strain>
    </source>
</reference>
<dbReference type="InterPro" id="IPR021796">
    <property type="entry name" value="Tll0287-like_dom"/>
</dbReference>
<keyword evidence="5" id="KW-0808">Transferase</keyword>
<dbReference type="EC" id="2.7.13.3" evidence="3"/>
<evidence type="ECO:0000256" key="2">
    <source>
        <dbReference type="ARBA" id="ARBA00004141"/>
    </source>
</evidence>
<organism evidence="10 11">
    <name type="scientific">Fischerella muscicola CCMEE 5323</name>
    <dbReference type="NCBI Taxonomy" id="2019572"/>
    <lineage>
        <taxon>Bacteria</taxon>
        <taxon>Bacillati</taxon>
        <taxon>Cyanobacteriota</taxon>
        <taxon>Cyanophyceae</taxon>
        <taxon>Nostocales</taxon>
        <taxon>Hapalosiphonaceae</taxon>
        <taxon>Fischerella</taxon>
    </lineage>
</organism>
<dbReference type="RefSeq" id="WP_016865915.1">
    <property type="nucleotide sequence ID" value="NZ_CAWNVR010000455.1"/>
</dbReference>
<keyword evidence="4" id="KW-0597">Phosphoprotein</keyword>
<keyword evidence="8" id="KW-1133">Transmembrane helix</keyword>
<dbReference type="AlphaFoldDB" id="A0A2N6K156"/>
<dbReference type="GO" id="GO:0007165">
    <property type="term" value="P:signal transduction"/>
    <property type="evidence" value="ECO:0007669"/>
    <property type="project" value="InterPro"/>
</dbReference>
<evidence type="ECO:0000256" key="1">
    <source>
        <dbReference type="ARBA" id="ARBA00000085"/>
    </source>
</evidence>
<dbReference type="GO" id="GO:0016020">
    <property type="term" value="C:membrane"/>
    <property type="evidence" value="ECO:0007669"/>
    <property type="project" value="UniProtKB-SubCell"/>
</dbReference>
<dbReference type="PANTHER" id="PTHR45528:SF9">
    <property type="entry name" value="SENSOR HISTIDINE KINASE YBDK"/>
    <property type="match status" value="1"/>
</dbReference>
<dbReference type="Gene3D" id="6.10.340.10">
    <property type="match status" value="1"/>
</dbReference>
<dbReference type="InterPro" id="IPR003660">
    <property type="entry name" value="HAMP_dom"/>
</dbReference>
<accession>A0A2N6K156</accession>
<dbReference type="PROSITE" id="PS50885">
    <property type="entry name" value="HAMP"/>
    <property type="match status" value="1"/>
</dbReference>
<dbReference type="CDD" id="cd06225">
    <property type="entry name" value="HAMP"/>
    <property type="match status" value="1"/>
</dbReference>
<keyword evidence="8" id="KW-0812">Transmembrane</keyword>
<feature type="domain" description="HAMP" evidence="9">
    <location>
        <begin position="241"/>
        <end position="293"/>
    </location>
</feature>
<keyword evidence="7 8" id="KW-0472">Membrane</keyword>
<comment type="caution">
    <text evidence="10">The sequence shown here is derived from an EMBL/GenBank/DDBJ whole genome shotgun (WGS) entry which is preliminary data.</text>
</comment>
<evidence type="ECO:0000256" key="8">
    <source>
        <dbReference type="SAM" id="Phobius"/>
    </source>
</evidence>
<proteinExistence type="predicted"/>
<evidence type="ECO:0000256" key="3">
    <source>
        <dbReference type="ARBA" id="ARBA00012438"/>
    </source>
</evidence>
<sequence length="300" mass="34447">MLDNLKIGAKVNLLLILVFLISIFMTSTALSHLLQYRAQNEVTSKALILMRTMNSVRQYTQDRINPLLESRLETEAQFIPEIVPTFSAIKIFEKFRNDEEYKNFIYREATLNPMNLRDKADPFEIQIVERFRNNQKLKEITGFRTLPQGEVFYIARPLAITQQRCLKCHSTVENAPKSLLVSYGTEHGFGWRLNEIVAAQIISVPSQDVFEDAAHSWSLIMGLLIIIFATVIFLLNFLIKKTIIQRIRKMEKIAQQVSIGDMSVDFEEKSNDEIGGLAVAFNRMKSSLEIALNLLQKDDN</sequence>
<evidence type="ECO:0000259" key="9">
    <source>
        <dbReference type="PROSITE" id="PS50885"/>
    </source>
</evidence>
<gene>
    <name evidence="10" type="ORF">CEN44_15900</name>
</gene>
<keyword evidence="11" id="KW-1185">Reference proteome</keyword>
<evidence type="ECO:0000313" key="11">
    <source>
        <dbReference type="Proteomes" id="UP000235036"/>
    </source>
</evidence>
<dbReference type="SUPFAM" id="SSF158472">
    <property type="entry name" value="HAMP domain-like"/>
    <property type="match status" value="1"/>
</dbReference>
<feature type="transmembrane region" description="Helical" evidence="8">
    <location>
        <begin position="217"/>
        <end position="239"/>
    </location>
</feature>
<evidence type="ECO:0000256" key="7">
    <source>
        <dbReference type="ARBA" id="ARBA00023136"/>
    </source>
</evidence>
<comment type="subcellular location">
    <subcellularLocation>
        <location evidence="2">Membrane</location>
        <topology evidence="2">Multi-pass membrane protein</topology>
    </subcellularLocation>
</comment>
<dbReference type="Pfam" id="PF11845">
    <property type="entry name" value="Tll0287-like"/>
    <property type="match status" value="1"/>
</dbReference>
<keyword evidence="6 10" id="KW-0418">Kinase</keyword>
<name>A0A2N6K156_FISMU</name>
<evidence type="ECO:0000256" key="6">
    <source>
        <dbReference type="ARBA" id="ARBA00022777"/>
    </source>
</evidence>
<evidence type="ECO:0000256" key="4">
    <source>
        <dbReference type="ARBA" id="ARBA00022553"/>
    </source>
</evidence>
<dbReference type="InterPro" id="IPR050398">
    <property type="entry name" value="HssS/ArlS-like"/>
</dbReference>
<dbReference type="Pfam" id="PF00672">
    <property type="entry name" value="HAMP"/>
    <property type="match status" value="1"/>
</dbReference>
<dbReference type="EMBL" id="NRQW01000351">
    <property type="protein sequence ID" value="PLZ88212.1"/>
    <property type="molecule type" value="Genomic_DNA"/>
</dbReference>
<dbReference type="GO" id="GO:0004673">
    <property type="term" value="F:protein histidine kinase activity"/>
    <property type="evidence" value="ECO:0007669"/>
    <property type="project" value="UniProtKB-EC"/>
</dbReference>
<evidence type="ECO:0000313" key="10">
    <source>
        <dbReference type="EMBL" id="PLZ88212.1"/>
    </source>
</evidence>
<dbReference type="PANTHER" id="PTHR45528">
    <property type="entry name" value="SENSOR HISTIDINE KINASE CPXA"/>
    <property type="match status" value="1"/>
</dbReference>
<protein>
    <recommendedName>
        <fullName evidence="3">histidine kinase</fullName>
        <ecNumber evidence="3">2.7.13.3</ecNumber>
    </recommendedName>
</protein>
<dbReference type="Proteomes" id="UP000235036">
    <property type="component" value="Unassembled WGS sequence"/>
</dbReference>
<dbReference type="SMART" id="SM00304">
    <property type="entry name" value="HAMP"/>
    <property type="match status" value="1"/>
</dbReference>
<evidence type="ECO:0000256" key="5">
    <source>
        <dbReference type="ARBA" id="ARBA00022679"/>
    </source>
</evidence>